<gene>
    <name evidence="3" type="ORF">ACFSAU_08875</name>
</gene>
<dbReference type="EMBL" id="JBHUCZ010000007">
    <property type="protein sequence ID" value="MFD1567604.1"/>
    <property type="molecule type" value="Genomic_DNA"/>
</dbReference>
<dbReference type="RefSeq" id="WP_267647442.1">
    <property type="nucleotide sequence ID" value="NZ_JANHGR010000002.1"/>
</dbReference>
<proteinExistence type="predicted"/>
<comment type="caution">
    <text evidence="3">The sequence shown here is derived from an EMBL/GenBank/DDBJ whole genome shotgun (WGS) entry which is preliminary data.</text>
</comment>
<evidence type="ECO:0000313" key="3">
    <source>
        <dbReference type="EMBL" id="MFD1567604.1"/>
    </source>
</evidence>
<dbReference type="InterPro" id="IPR058287">
    <property type="entry name" value="DUF7981"/>
</dbReference>
<keyword evidence="1" id="KW-0812">Transmembrane</keyword>
<dbReference type="Pfam" id="PF25938">
    <property type="entry name" value="DUF7981"/>
    <property type="match status" value="1"/>
</dbReference>
<keyword evidence="4" id="KW-1185">Reference proteome</keyword>
<keyword evidence="1" id="KW-0472">Membrane</keyword>
<reference evidence="3 4" key="1">
    <citation type="journal article" date="2019" name="Int. J. Syst. Evol. Microbiol.">
        <title>The Global Catalogue of Microorganisms (GCM) 10K type strain sequencing project: providing services to taxonomists for standard genome sequencing and annotation.</title>
        <authorList>
            <consortium name="The Broad Institute Genomics Platform"/>
            <consortium name="The Broad Institute Genome Sequencing Center for Infectious Disease"/>
            <person name="Wu L."/>
            <person name="Ma J."/>
        </authorList>
    </citation>
    <scope>NUCLEOTIDE SEQUENCE [LARGE SCALE GENOMIC DNA]</scope>
    <source>
        <strain evidence="3 4">CGMCC 1.12859</strain>
    </source>
</reference>
<feature type="domain" description="DUF7981" evidence="2">
    <location>
        <begin position="1"/>
        <end position="68"/>
    </location>
</feature>
<feature type="transmembrane region" description="Helical" evidence="1">
    <location>
        <begin position="35"/>
        <end position="57"/>
    </location>
</feature>
<evidence type="ECO:0000256" key="1">
    <source>
        <dbReference type="SAM" id="Phobius"/>
    </source>
</evidence>
<keyword evidence="1" id="KW-1133">Transmembrane helix</keyword>
<organism evidence="3 4">
    <name type="scientific">Halolamina litorea</name>
    <dbReference type="NCBI Taxonomy" id="1515593"/>
    <lineage>
        <taxon>Archaea</taxon>
        <taxon>Methanobacteriati</taxon>
        <taxon>Methanobacteriota</taxon>
        <taxon>Stenosarchaea group</taxon>
        <taxon>Halobacteria</taxon>
        <taxon>Halobacteriales</taxon>
        <taxon>Haloferacaceae</taxon>
    </lineage>
</organism>
<accession>A0ABD6BSM4</accession>
<sequence>MRPRVKSALLWGAVGLLAFLAAVQGYQLLAGPLPVSIPAVAAVAVGVGALTAATAYLTEYRLQQKGRT</sequence>
<evidence type="ECO:0000259" key="2">
    <source>
        <dbReference type="Pfam" id="PF25938"/>
    </source>
</evidence>
<name>A0ABD6BSM4_9EURY</name>
<dbReference type="AlphaFoldDB" id="A0ABD6BSM4"/>
<evidence type="ECO:0000313" key="4">
    <source>
        <dbReference type="Proteomes" id="UP001597139"/>
    </source>
</evidence>
<protein>
    <recommendedName>
        <fullName evidence="2">DUF7981 domain-containing protein</fullName>
    </recommendedName>
</protein>
<dbReference type="Proteomes" id="UP001597139">
    <property type="component" value="Unassembled WGS sequence"/>
</dbReference>